<comment type="caution">
    <text evidence="1">The sequence shown here is derived from an EMBL/GenBank/DDBJ whole genome shotgun (WGS) entry which is preliminary data.</text>
</comment>
<dbReference type="Proteomes" id="UP000584663">
    <property type="component" value="Unassembled WGS sequence"/>
</dbReference>
<gene>
    <name evidence="1" type="ORF">GGQ89_001280</name>
</gene>
<evidence type="ECO:0000313" key="2">
    <source>
        <dbReference type="Proteomes" id="UP000584663"/>
    </source>
</evidence>
<evidence type="ECO:0000313" key="1">
    <source>
        <dbReference type="EMBL" id="MBB4609073.1"/>
    </source>
</evidence>
<dbReference type="EMBL" id="JACHNX010000003">
    <property type="protein sequence ID" value="MBB4609073.1"/>
    <property type="molecule type" value="Genomic_DNA"/>
</dbReference>
<accession>A0ABR6K7K6</accession>
<reference evidence="1 2" key="1">
    <citation type="submission" date="2020-08" db="EMBL/GenBank/DDBJ databases">
        <title>Genomic Encyclopedia of Type Strains, Phase IV (KMG-IV): sequencing the most valuable type-strain genomes for metagenomic binning, comparative biology and taxonomic classification.</title>
        <authorList>
            <person name="Goeker M."/>
        </authorList>
    </citation>
    <scope>NUCLEOTIDE SEQUENCE [LARGE SCALE GENOMIC DNA]</scope>
    <source>
        <strain evidence="1 2">DSM 14562</strain>
    </source>
</reference>
<sequence length="49" mass="5287">MLRMVPLPLQGRNKENLAQHGTAPSGHYIAANSSLIFTNAKPIELSAMP</sequence>
<protein>
    <submittedName>
        <fullName evidence="1">Uncharacterized protein</fullName>
    </submittedName>
</protein>
<keyword evidence="2" id="KW-1185">Reference proteome</keyword>
<proteinExistence type="predicted"/>
<organism evidence="1 2">
    <name type="scientific">Sphingomonas yabuuchiae</name>
    <dbReference type="NCBI Taxonomy" id="172044"/>
    <lineage>
        <taxon>Bacteria</taxon>
        <taxon>Pseudomonadati</taxon>
        <taxon>Pseudomonadota</taxon>
        <taxon>Alphaproteobacteria</taxon>
        <taxon>Sphingomonadales</taxon>
        <taxon>Sphingomonadaceae</taxon>
        <taxon>Sphingomonas</taxon>
    </lineage>
</organism>
<name>A0ABR6K7K6_9SPHN</name>